<evidence type="ECO:0000256" key="2">
    <source>
        <dbReference type="SAM" id="MobiDB-lite"/>
    </source>
</evidence>
<name>X0XT02_9ZZZZ</name>
<gene>
    <name evidence="4" type="ORF">S01H1_84997</name>
</gene>
<feature type="non-terminal residue" evidence="4">
    <location>
        <position position="1"/>
    </location>
</feature>
<feature type="region of interest" description="Disordered" evidence="2">
    <location>
        <begin position="85"/>
        <end position="105"/>
    </location>
</feature>
<proteinExistence type="inferred from homology"/>
<dbReference type="GO" id="GO:0003747">
    <property type="term" value="F:translation release factor activity"/>
    <property type="evidence" value="ECO:0007669"/>
    <property type="project" value="InterPro"/>
</dbReference>
<dbReference type="InterPro" id="IPR050057">
    <property type="entry name" value="Prokaryotic/Mito_RF"/>
</dbReference>
<sequence length="105" mass="12315">LAQCEVDTFCASGPGGQNVNRRQMAVRLRHLPTGLVVVCQQERSQHRNKRIALIRLRRKLENRFKRRRPRIPTVMPRSARKRILAGKRRRSLKKLLRRQPTGEDA</sequence>
<dbReference type="EMBL" id="BARS01058204">
    <property type="protein sequence ID" value="GAG46385.1"/>
    <property type="molecule type" value="Genomic_DNA"/>
</dbReference>
<accession>X0XT02</accession>
<dbReference type="SUPFAM" id="SSF75620">
    <property type="entry name" value="Release factor"/>
    <property type="match status" value="1"/>
</dbReference>
<protein>
    <recommendedName>
        <fullName evidence="3">Prokaryotic-type class I peptide chain release factors domain-containing protein</fullName>
    </recommendedName>
</protein>
<evidence type="ECO:0000259" key="3">
    <source>
        <dbReference type="Pfam" id="PF00472"/>
    </source>
</evidence>
<reference evidence="4" key="1">
    <citation type="journal article" date="2014" name="Front. Microbiol.">
        <title>High frequency of phylogenetically diverse reductive dehalogenase-homologous genes in deep subseafloor sedimentary metagenomes.</title>
        <authorList>
            <person name="Kawai M."/>
            <person name="Futagami T."/>
            <person name="Toyoda A."/>
            <person name="Takaki Y."/>
            <person name="Nishi S."/>
            <person name="Hori S."/>
            <person name="Arai W."/>
            <person name="Tsubouchi T."/>
            <person name="Morono Y."/>
            <person name="Uchiyama I."/>
            <person name="Ito T."/>
            <person name="Fujiyama A."/>
            <person name="Inagaki F."/>
            <person name="Takami H."/>
        </authorList>
    </citation>
    <scope>NUCLEOTIDE SEQUENCE</scope>
    <source>
        <strain evidence="4">Expedition CK06-06</strain>
    </source>
</reference>
<dbReference type="AlphaFoldDB" id="X0XT02"/>
<dbReference type="PANTHER" id="PTHR43804:SF6">
    <property type="entry name" value="CLASS I PEPTIDE CHAIN RELEASE FACTOR"/>
    <property type="match status" value="1"/>
</dbReference>
<comment type="caution">
    <text evidence="4">The sequence shown here is derived from an EMBL/GenBank/DDBJ whole genome shotgun (WGS) entry which is preliminary data.</text>
</comment>
<dbReference type="GO" id="GO:0009507">
    <property type="term" value="C:chloroplast"/>
    <property type="evidence" value="ECO:0007669"/>
    <property type="project" value="TreeGrafter"/>
</dbReference>
<comment type="similarity">
    <text evidence="1">Belongs to the prokaryotic/mitochondrial release factor family.</text>
</comment>
<dbReference type="Gene3D" id="3.30.160.20">
    <property type="match status" value="1"/>
</dbReference>
<evidence type="ECO:0000256" key="1">
    <source>
        <dbReference type="ARBA" id="ARBA00010835"/>
    </source>
</evidence>
<dbReference type="Pfam" id="PF00472">
    <property type="entry name" value="RF-1"/>
    <property type="match status" value="1"/>
</dbReference>
<feature type="compositionally biased region" description="Basic residues" evidence="2">
    <location>
        <begin position="85"/>
        <end position="97"/>
    </location>
</feature>
<evidence type="ECO:0000313" key="4">
    <source>
        <dbReference type="EMBL" id="GAG46385.1"/>
    </source>
</evidence>
<organism evidence="4">
    <name type="scientific">marine sediment metagenome</name>
    <dbReference type="NCBI Taxonomy" id="412755"/>
    <lineage>
        <taxon>unclassified sequences</taxon>
        <taxon>metagenomes</taxon>
        <taxon>ecological metagenomes</taxon>
    </lineage>
</organism>
<dbReference type="InterPro" id="IPR000352">
    <property type="entry name" value="Pep_chain_release_fac_I"/>
</dbReference>
<feature type="domain" description="Prokaryotic-type class I peptide chain release factors" evidence="3">
    <location>
        <begin position="3"/>
        <end position="91"/>
    </location>
</feature>
<dbReference type="PANTHER" id="PTHR43804">
    <property type="entry name" value="LD18447P"/>
    <property type="match status" value="1"/>
</dbReference>
<dbReference type="InterPro" id="IPR045853">
    <property type="entry name" value="Pep_chain_release_fac_I_sf"/>
</dbReference>